<evidence type="ECO:0008006" key="3">
    <source>
        <dbReference type="Google" id="ProtNLM"/>
    </source>
</evidence>
<accession>A0A2H0WTF8</accession>
<dbReference type="AlphaFoldDB" id="A0A2H0WTF8"/>
<dbReference type="Pfam" id="PF02686">
    <property type="entry name" value="GatC"/>
    <property type="match status" value="1"/>
</dbReference>
<name>A0A2H0WTF8_9BACT</name>
<protein>
    <recommendedName>
        <fullName evidence="3">Asp-tRNA(Asn)/Glu-tRNA(Gln) amidotransferase GatCAB subunit C</fullName>
    </recommendedName>
</protein>
<proteinExistence type="predicted"/>
<evidence type="ECO:0000313" key="1">
    <source>
        <dbReference type="EMBL" id="PIS15218.1"/>
    </source>
</evidence>
<reference evidence="2" key="1">
    <citation type="submission" date="2017-09" db="EMBL/GenBank/DDBJ databases">
        <title>Depth-based differentiation of microbial function through sediment-hosted aquifers and enrichment of novel symbionts in the deep terrestrial subsurface.</title>
        <authorList>
            <person name="Probst A.J."/>
            <person name="Ladd B."/>
            <person name="Jarett J.K."/>
            <person name="Geller-Mcgrath D.E."/>
            <person name="Sieber C.M.K."/>
            <person name="Emerson J.B."/>
            <person name="Anantharaman K."/>
            <person name="Thomas B.C."/>
            <person name="Malmstrom R."/>
            <person name="Stieglmeier M."/>
            <person name="Klingl A."/>
            <person name="Woyke T."/>
            <person name="Ryan C.M."/>
            <person name="Banfield J.F."/>
        </authorList>
    </citation>
    <scope>NUCLEOTIDE SEQUENCE [LARGE SCALE GENOMIC DNA]</scope>
</reference>
<dbReference type="EMBL" id="PEZH01000020">
    <property type="protein sequence ID" value="PIS15218.1"/>
    <property type="molecule type" value="Genomic_DNA"/>
</dbReference>
<evidence type="ECO:0000313" key="2">
    <source>
        <dbReference type="Proteomes" id="UP000231282"/>
    </source>
</evidence>
<dbReference type="GO" id="GO:0006450">
    <property type="term" value="P:regulation of translational fidelity"/>
    <property type="evidence" value="ECO:0007669"/>
    <property type="project" value="InterPro"/>
</dbReference>
<dbReference type="InterPro" id="IPR036113">
    <property type="entry name" value="Asp/Glu-ADT_sf_sub_c"/>
</dbReference>
<dbReference type="InterPro" id="IPR003837">
    <property type="entry name" value="GatC"/>
</dbReference>
<dbReference type="Proteomes" id="UP000231282">
    <property type="component" value="Unassembled WGS sequence"/>
</dbReference>
<organism evidence="1 2">
    <name type="scientific">Candidatus Shapirobacteria bacterium CG09_land_8_20_14_0_10_38_17</name>
    <dbReference type="NCBI Taxonomy" id="1974884"/>
    <lineage>
        <taxon>Bacteria</taxon>
        <taxon>Candidatus Shapironibacteriota</taxon>
    </lineage>
</organism>
<sequence length="93" mass="10736">MDKVKILPDRLSLLANLKITASEKIKIARQLLKTVNFFAILDNIDDLDKFRPTFQVTKNENITRKDEAGKSLSQKLILKKEKYFKTKGGITKR</sequence>
<comment type="caution">
    <text evidence="1">The sequence shown here is derived from an EMBL/GenBank/DDBJ whole genome shotgun (WGS) entry which is preliminary data.</text>
</comment>
<dbReference type="SUPFAM" id="SSF141000">
    <property type="entry name" value="Glu-tRNAGln amidotransferase C subunit"/>
    <property type="match status" value="1"/>
</dbReference>
<gene>
    <name evidence="1" type="ORF">COT63_01110</name>
</gene>